<protein>
    <submittedName>
        <fullName evidence="3">Uncharacterized protein</fullName>
    </submittedName>
</protein>
<dbReference type="RefSeq" id="WP_013360814.1">
    <property type="nucleotide sequence ID" value="NC_014614.1"/>
</dbReference>
<evidence type="ECO:0000256" key="2">
    <source>
        <dbReference type="SAM" id="Phobius"/>
    </source>
</evidence>
<dbReference type="Proteomes" id="UP000007041">
    <property type="component" value="Chromosome"/>
</dbReference>
<dbReference type="BioCyc" id="CSTI499177:GJE9-638-MONOMER"/>
<reference evidence="4" key="1">
    <citation type="journal article" date="2010" name="BMC Genomics">
        <title>Clostridium sticklandii, a specialist in amino acid degradation:revisiting its metabolism through its genome sequence.</title>
        <authorList>
            <person name="Fonknechten N."/>
            <person name="Chaussonnerie S."/>
            <person name="Tricot S."/>
            <person name="Lajus A."/>
            <person name="Andreesen J.R."/>
            <person name="Perchat N."/>
            <person name="Pelletier E."/>
            <person name="Gouyvenoux M."/>
            <person name="Barbe V."/>
            <person name="Salanoubat M."/>
            <person name="Le Paslier D."/>
            <person name="Weissenbach J."/>
            <person name="Cohen G.N."/>
            <person name="Kreimeyer A."/>
        </authorList>
    </citation>
    <scope>NUCLEOTIDE SEQUENCE [LARGE SCALE GENOMIC DNA]</scope>
    <source>
        <strain evidence="4">ATCC 12662 / DSM 519 / JCM 1433 / CCUG 9281 / NCIMB 10654 / HF</strain>
    </source>
</reference>
<name>E3PWA6_ACESD</name>
<accession>E3PWA6</accession>
<keyword evidence="2" id="KW-1133">Transmembrane helix</keyword>
<keyword evidence="2" id="KW-0812">Transmembrane</keyword>
<keyword evidence="4" id="KW-1185">Reference proteome</keyword>
<evidence type="ECO:0000313" key="3">
    <source>
        <dbReference type="EMBL" id="CBH20721.1"/>
    </source>
</evidence>
<sequence length="65" mass="7793">MIYLIQGTNILVLLGMIIVPFVLGYFFIKKVREKNEESETLEVRMALLENRVKELEEYIEDSRWE</sequence>
<dbReference type="AlphaFoldDB" id="E3PWA6"/>
<keyword evidence="2" id="KW-0472">Membrane</keyword>
<feature type="transmembrane region" description="Helical" evidence="2">
    <location>
        <begin position="6"/>
        <end position="28"/>
    </location>
</feature>
<dbReference type="HOGENOM" id="CLU_2842182_0_0_9"/>
<gene>
    <name evidence="3" type="ordered locus">CLOST_0595</name>
</gene>
<dbReference type="GeneID" id="35558531"/>
<feature type="coiled-coil region" evidence="1">
    <location>
        <begin position="31"/>
        <end position="65"/>
    </location>
</feature>
<organism evidence="3 4">
    <name type="scientific">Acetoanaerobium sticklandii (strain ATCC 12662 / DSM 519 / JCM 1433 / CCUG 9281 / NCIMB 10654 / HF)</name>
    <name type="common">Clostridium sticklandii</name>
    <dbReference type="NCBI Taxonomy" id="499177"/>
    <lineage>
        <taxon>Bacteria</taxon>
        <taxon>Bacillati</taxon>
        <taxon>Bacillota</taxon>
        <taxon>Clostridia</taxon>
        <taxon>Peptostreptococcales</taxon>
        <taxon>Filifactoraceae</taxon>
        <taxon>Acetoanaerobium</taxon>
    </lineage>
</organism>
<dbReference type="KEGG" id="cst:CLOST_0595"/>
<dbReference type="STRING" id="1511.CLOST_0595"/>
<proteinExistence type="predicted"/>
<evidence type="ECO:0000313" key="4">
    <source>
        <dbReference type="Proteomes" id="UP000007041"/>
    </source>
</evidence>
<dbReference type="EMBL" id="FP565809">
    <property type="protein sequence ID" value="CBH20721.1"/>
    <property type="molecule type" value="Genomic_DNA"/>
</dbReference>
<evidence type="ECO:0000256" key="1">
    <source>
        <dbReference type="SAM" id="Coils"/>
    </source>
</evidence>
<keyword evidence="1" id="KW-0175">Coiled coil</keyword>